<dbReference type="Pfam" id="PF13581">
    <property type="entry name" value="HATPase_c_2"/>
    <property type="match status" value="1"/>
</dbReference>
<dbReference type="CDD" id="cd16936">
    <property type="entry name" value="HATPase_RsbW-like"/>
    <property type="match status" value="1"/>
</dbReference>
<dbReference type="PROSITE" id="PS50125">
    <property type="entry name" value="GUANYLATE_CYCLASE_2"/>
    <property type="match status" value="1"/>
</dbReference>
<evidence type="ECO:0000313" key="4">
    <source>
        <dbReference type="Proteomes" id="UP000248021"/>
    </source>
</evidence>
<dbReference type="AlphaFoldDB" id="A0A2V3UE37"/>
<dbReference type="Pfam" id="PF00211">
    <property type="entry name" value="Guanylate_cyc"/>
    <property type="match status" value="1"/>
</dbReference>
<name>A0A2V3UE37_9HYPH</name>
<evidence type="ECO:0000256" key="1">
    <source>
        <dbReference type="ARBA" id="ARBA00022527"/>
    </source>
</evidence>
<dbReference type="Gene3D" id="3.30.70.1230">
    <property type="entry name" value="Nucleotide cyclase"/>
    <property type="match status" value="1"/>
</dbReference>
<dbReference type="InterPro" id="IPR001054">
    <property type="entry name" value="A/G_cyclase"/>
</dbReference>
<dbReference type="EMBL" id="QJJK01000002">
    <property type="protein sequence ID" value="PXW63207.1"/>
    <property type="molecule type" value="Genomic_DNA"/>
</dbReference>
<reference evidence="3 4" key="1">
    <citation type="submission" date="2018-05" db="EMBL/GenBank/DDBJ databases">
        <title>Genomic Encyclopedia of Type Strains, Phase IV (KMG-IV): sequencing the most valuable type-strain genomes for metagenomic binning, comparative biology and taxonomic classification.</title>
        <authorList>
            <person name="Goeker M."/>
        </authorList>
    </citation>
    <scope>NUCLEOTIDE SEQUENCE [LARGE SCALE GENOMIC DNA]</scope>
    <source>
        <strain evidence="3 4">DSM 6462</strain>
    </source>
</reference>
<evidence type="ECO:0000259" key="2">
    <source>
        <dbReference type="PROSITE" id="PS50125"/>
    </source>
</evidence>
<proteinExistence type="predicted"/>
<dbReference type="PANTHER" id="PTHR35526">
    <property type="entry name" value="ANTI-SIGMA-F FACTOR RSBW-RELATED"/>
    <property type="match status" value="1"/>
</dbReference>
<dbReference type="InterPro" id="IPR036890">
    <property type="entry name" value="HATPase_C_sf"/>
</dbReference>
<dbReference type="RefSeq" id="WP_170147070.1">
    <property type="nucleotide sequence ID" value="NZ_CAKNFM010000002.1"/>
</dbReference>
<feature type="domain" description="Guanylate cyclase" evidence="2">
    <location>
        <begin position="216"/>
        <end position="336"/>
    </location>
</feature>
<keyword evidence="1" id="KW-0723">Serine/threonine-protein kinase</keyword>
<dbReference type="SUPFAM" id="SSF55874">
    <property type="entry name" value="ATPase domain of HSP90 chaperone/DNA topoisomerase II/histidine kinase"/>
    <property type="match status" value="1"/>
</dbReference>
<keyword evidence="1" id="KW-0808">Transferase</keyword>
<dbReference type="InterPro" id="IPR003594">
    <property type="entry name" value="HATPase_dom"/>
</dbReference>
<dbReference type="SUPFAM" id="SSF55073">
    <property type="entry name" value="Nucleotide cyclase"/>
    <property type="match status" value="1"/>
</dbReference>
<protein>
    <submittedName>
        <fullName evidence="3">Anti-sigma regulatory factor (Ser/Thr protein kinase)</fullName>
    </submittedName>
</protein>
<dbReference type="Gene3D" id="3.30.565.10">
    <property type="entry name" value="Histidine kinase-like ATPase, C-terminal domain"/>
    <property type="match status" value="1"/>
</dbReference>
<dbReference type="PANTHER" id="PTHR35526:SF6">
    <property type="entry name" value="SLR1861 PROTEIN"/>
    <property type="match status" value="1"/>
</dbReference>
<dbReference type="InterPro" id="IPR050267">
    <property type="entry name" value="Anti-sigma-factor_SerPK"/>
</dbReference>
<organism evidence="3 4">
    <name type="scientific">Chelatococcus asaccharovorans</name>
    <dbReference type="NCBI Taxonomy" id="28210"/>
    <lineage>
        <taxon>Bacteria</taxon>
        <taxon>Pseudomonadati</taxon>
        <taxon>Pseudomonadota</taxon>
        <taxon>Alphaproteobacteria</taxon>
        <taxon>Hyphomicrobiales</taxon>
        <taxon>Chelatococcaceae</taxon>
        <taxon>Chelatococcus</taxon>
    </lineage>
</organism>
<dbReference type="Proteomes" id="UP000248021">
    <property type="component" value="Unassembled WGS sequence"/>
</dbReference>
<accession>A0A2V3UE37</accession>
<dbReference type="GO" id="GO:0004016">
    <property type="term" value="F:adenylate cyclase activity"/>
    <property type="evidence" value="ECO:0007669"/>
    <property type="project" value="UniProtKB-ARBA"/>
</dbReference>
<evidence type="ECO:0000313" key="3">
    <source>
        <dbReference type="EMBL" id="PXW63207.1"/>
    </source>
</evidence>
<dbReference type="GO" id="GO:0004674">
    <property type="term" value="F:protein serine/threonine kinase activity"/>
    <property type="evidence" value="ECO:0007669"/>
    <property type="project" value="UniProtKB-KW"/>
</dbReference>
<sequence length="564" mass="60901">MTAPATIVICAGQPVDTGGLRGAFPEELVPAVRDALRAHLAAFPAFIGYSSATAGADILFGEEVLALGGQLNLVLPCEISDFIAQYVAPAGDAWVARFHDLRTRASRVEISCEERLLGDETLVRFNNQILQGLARLEADRLKAETHLVIVCNLGTPPEPGSPTDFMVHWPDDERLTVIDLDALASSTGVATGPLARAGIPFDGNMIFGTSPRAIRAIMFADIATFTKTFQDDQLPLLWDFLAEAQQTIESTAKTPILINAWGDGVHAAAETAHDLADYAAALAASVLEIDPAAYGLSARPRFRIALHAGPVFVGLHPLTGHGMIYGHHVNRAARIEPVALPGQMYASRYFVALLRAEMDARDYAAREAGIAYAPRYRADYIGQIDLPKHFGREAVYRLVDLNAALAATDEPQRAMKRLHAPCLKLSVKNDLSEISRLAEEIDAFCAKVGIGEDAAYAVNLALDELLTNTISYGFKDQAAHAIDVALSLEADVLVITIRDDGVAFDPSIPPTPDVHAEIEDRDIGGLGVHFVHTVMDEIDYHRRDGHNELTLKKNVAASARDTGQ</sequence>
<dbReference type="InterPro" id="IPR029787">
    <property type="entry name" value="Nucleotide_cyclase"/>
</dbReference>
<gene>
    <name evidence="3" type="ORF">C7450_102122</name>
</gene>
<comment type="caution">
    <text evidence="3">The sequence shown here is derived from an EMBL/GenBank/DDBJ whole genome shotgun (WGS) entry which is preliminary data.</text>
</comment>
<dbReference type="GO" id="GO:0035556">
    <property type="term" value="P:intracellular signal transduction"/>
    <property type="evidence" value="ECO:0007669"/>
    <property type="project" value="InterPro"/>
</dbReference>
<keyword evidence="1" id="KW-0418">Kinase</keyword>
<dbReference type="GO" id="GO:0009190">
    <property type="term" value="P:cyclic nucleotide biosynthetic process"/>
    <property type="evidence" value="ECO:0007669"/>
    <property type="project" value="InterPro"/>
</dbReference>
<keyword evidence="4" id="KW-1185">Reference proteome</keyword>